<evidence type="ECO:0000256" key="2">
    <source>
        <dbReference type="ARBA" id="ARBA00022728"/>
    </source>
</evidence>
<evidence type="ECO:0000256" key="3">
    <source>
        <dbReference type="ARBA" id="ARBA00022741"/>
    </source>
</evidence>
<dbReference type="SMART" id="SM00382">
    <property type="entry name" value="AAA"/>
    <property type="match status" value="1"/>
</dbReference>
<dbReference type="InterPro" id="IPR027417">
    <property type="entry name" value="P-loop_NTPase"/>
</dbReference>
<dbReference type="InterPro" id="IPR050474">
    <property type="entry name" value="Hel308_SKI2-like"/>
</dbReference>
<keyword evidence="5" id="KW-0347">Helicase</keyword>
<dbReference type="SUPFAM" id="SSF52540">
    <property type="entry name" value="P-loop containing nucleoside triphosphate hydrolases"/>
    <property type="match status" value="2"/>
</dbReference>
<keyword evidence="3" id="KW-0547">Nucleotide-binding</keyword>
<name>A0ABQ7UJ97_SOLTU</name>
<dbReference type="InterPro" id="IPR036390">
    <property type="entry name" value="WH_DNA-bd_sf"/>
</dbReference>
<keyword evidence="2" id="KW-0507">mRNA processing</keyword>
<keyword evidence="2" id="KW-0508">mRNA splicing</keyword>
<keyword evidence="4" id="KW-0378">Hydrolase</keyword>
<accession>A0ABQ7UJ97</accession>
<dbReference type="InterPro" id="IPR057842">
    <property type="entry name" value="WH_MER3"/>
</dbReference>
<keyword evidence="10" id="KW-1185">Reference proteome</keyword>
<dbReference type="SUPFAM" id="SSF46785">
    <property type="entry name" value="Winged helix' DNA-binding domain"/>
    <property type="match status" value="1"/>
</dbReference>
<dbReference type="InterPro" id="IPR011545">
    <property type="entry name" value="DEAD/DEAH_box_helicase_dom"/>
</dbReference>
<dbReference type="Gene3D" id="1.10.10.10">
    <property type="entry name" value="Winged helix-like DNA-binding domain superfamily/Winged helix DNA-binding domain"/>
    <property type="match status" value="1"/>
</dbReference>
<sequence length="761" mass="85556">MLGLGPDHAAILQQLHATTKETVKERQKNLEKSFREEARRLKDASGADGEDLDNGWLMGHRSLLDLDSLAFHQGGLLMTNKNCELPAGSYRNHMKGYEEVHVPALKPKPLAPGEKLVNISSLPQWAQPAFTGMIQLNRVQSKVYETALFTPENILLCAPTGAGKTNVAMLTILHQIGLNRKEDGSFNHNNYKIVYVAPMKALVAEVVDNLSRRLEHYGVTVKELSGDQSLTRQQIEETQIIVTTPEKWDIVTRKSGDRTYTQLVKLLIIDEIYLLHDNRGPVLESLVARTIRQIETTKEHIRLVGYRPVPLAQQYIGITVKKPLQRFQLMNDVCYEKVTSVAGKQQVLIFVHSRKETTRTARAIRDTALANDTLDLVKNNDLKNLLSYGFAIHHAGLVRTDRQLVEDLFAKGHVQVLVSTATLSWGVNLPAHTVIIKGTQIYNPEKGAWTELSPLDVMQMLGRAGRPQYDTYGEGIIITGHSSLKYYLSLMNQQLPIESQFISKLPDQLNAEIVLGTVQNVKEACKWILYTYLYVRMVRNPSLYGLAAAGVKTEDALEERCADLVHSAVALLEKNNLIKYDRKSGYFQVTDLGRIASCYYITHGTISTYNEHLKPTMGDIELCRLFSLSEEFKCVTVRQDEKMELAKLLDHVPIPIKESLEEPSAKINILLQAYISQLKLEGLSLSSDNGLYNSECCTSDASPFEIVLKRGWALLADKALKWCKMISKRIWSVQTPLHQFHVIECVRPLSVNGPGPLTQQE</sequence>
<dbReference type="SMART" id="SM00490">
    <property type="entry name" value="HELICc"/>
    <property type="match status" value="1"/>
</dbReference>
<feature type="domain" description="Helicase C-terminal" evidence="8">
    <location>
        <begin position="325"/>
        <end position="529"/>
    </location>
</feature>
<evidence type="ECO:0000256" key="4">
    <source>
        <dbReference type="ARBA" id="ARBA00022801"/>
    </source>
</evidence>
<dbReference type="InterPro" id="IPR003593">
    <property type="entry name" value="AAA+_ATPase"/>
</dbReference>
<keyword evidence="2" id="KW-0747">Spliceosome</keyword>
<dbReference type="Pfam" id="PF02889">
    <property type="entry name" value="Sec63"/>
    <property type="match status" value="1"/>
</dbReference>
<evidence type="ECO:0000259" key="8">
    <source>
        <dbReference type="PROSITE" id="PS51194"/>
    </source>
</evidence>
<dbReference type="InterPro" id="IPR004179">
    <property type="entry name" value="Sec63-dom"/>
</dbReference>
<dbReference type="InterPro" id="IPR014001">
    <property type="entry name" value="Helicase_ATP-bd"/>
</dbReference>
<feature type="domain" description="Helicase ATP-binding" evidence="7">
    <location>
        <begin position="145"/>
        <end position="340"/>
    </location>
</feature>
<reference evidence="9 10" key="1">
    <citation type="journal article" date="2021" name="bioRxiv">
        <title>Chromosome-scale and haplotype-resolved genome assembly of a tetraploid potato cultivar.</title>
        <authorList>
            <person name="Sun H."/>
            <person name="Jiao W.-B."/>
            <person name="Krause K."/>
            <person name="Campoy J.A."/>
            <person name="Goel M."/>
            <person name="Folz-Donahue K."/>
            <person name="Kukat C."/>
            <person name="Huettel B."/>
            <person name="Schneeberger K."/>
        </authorList>
    </citation>
    <scope>NUCLEOTIDE SEQUENCE [LARGE SCALE GENOMIC DNA]</scope>
    <source>
        <strain evidence="9">SolTubOtavaFocal</strain>
        <tissue evidence="9">Leaves</tissue>
    </source>
</reference>
<dbReference type="Pfam" id="PF00270">
    <property type="entry name" value="DEAD"/>
    <property type="match status" value="1"/>
</dbReference>
<gene>
    <name evidence="9" type="ORF">KY290_028931</name>
</gene>
<dbReference type="InterPro" id="IPR036388">
    <property type="entry name" value="WH-like_DNA-bd_sf"/>
</dbReference>
<dbReference type="SMART" id="SM00487">
    <property type="entry name" value="DEXDc"/>
    <property type="match status" value="1"/>
</dbReference>
<comment type="similarity">
    <text evidence="1">Belongs to the disease resistance NB-LRR family.</text>
</comment>
<evidence type="ECO:0000256" key="1">
    <source>
        <dbReference type="ARBA" id="ARBA00008894"/>
    </source>
</evidence>
<dbReference type="InterPro" id="IPR001650">
    <property type="entry name" value="Helicase_C-like"/>
</dbReference>
<keyword evidence="6" id="KW-0067">ATP-binding</keyword>
<comment type="caution">
    <text evidence="9">The sequence shown here is derived from an EMBL/GenBank/DDBJ whole genome shotgun (WGS) entry which is preliminary data.</text>
</comment>
<dbReference type="SUPFAM" id="SSF158702">
    <property type="entry name" value="Sec63 N-terminal domain-like"/>
    <property type="match status" value="1"/>
</dbReference>
<dbReference type="Proteomes" id="UP000826656">
    <property type="component" value="Unassembled WGS sequence"/>
</dbReference>
<dbReference type="Gene3D" id="1.10.3380.10">
    <property type="entry name" value="Sec63 N-terminal domain-like domain"/>
    <property type="match status" value="1"/>
</dbReference>
<dbReference type="SMART" id="SM00973">
    <property type="entry name" value="Sec63"/>
    <property type="match status" value="1"/>
</dbReference>
<organism evidence="9 10">
    <name type="scientific">Solanum tuberosum</name>
    <name type="common">Potato</name>
    <dbReference type="NCBI Taxonomy" id="4113"/>
    <lineage>
        <taxon>Eukaryota</taxon>
        <taxon>Viridiplantae</taxon>
        <taxon>Streptophyta</taxon>
        <taxon>Embryophyta</taxon>
        <taxon>Tracheophyta</taxon>
        <taxon>Spermatophyta</taxon>
        <taxon>Magnoliopsida</taxon>
        <taxon>eudicotyledons</taxon>
        <taxon>Gunneridae</taxon>
        <taxon>Pentapetalae</taxon>
        <taxon>asterids</taxon>
        <taxon>lamiids</taxon>
        <taxon>Solanales</taxon>
        <taxon>Solanaceae</taxon>
        <taxon>Solanoideae</taxon>
        <taxon>Solaneae</taxon>
        <taxon>Solanum</taxon>
    </lineage>
</organism>
<dbReference type="PANTHER" id="PTHR47961:SF4">
    <property type="entry name" value="ACTIVATING SIGNAL COINTEGRATOR 1 COMPLEX SUBUNIT 3"/>
    <property type="match status" value="1"/>
</dbReference>
<evidence type="ECO:0000256" key="6">
    <source>
        <dbReference type="ARBA" id="ARBA00022840"/>
    </source>
</evidence>
<dbReference type="Gene3D" id="3.40.50.300">
    <property type="entry name" value="P-loop containing nucleotide triphosphate hydrolases"/>
    <property type="match status" value="2"/>
</dbReference>
<evidence type="ECO:0000313" key="9">
    <source>
        <dbReference type="EMBL" id="KAH0749699.1"/>
    </source>
</evidence>
<evidence type="ECO:0000256" key="5">
    <source>
        <dbReference type="ARBA" id="ARBA00022806"/>
    </source>
</evidence>
<dbReference type="PROSITE" id="PS51192">
    <property type="entry name" value="HELICASE_ATP_BIND_1"/>
    <property type="match status" value="1"/>
</dbReference>
<protein>
    <submittedName>
        <fullName evidence="9">Uncharacterized protein</fullName>
    </submittedName>
</protein>
<proteinExistence type="inferred from homology"/>
<dbReference type="PANTHER" id="PTHR47961">
    <property type="entry name" value="DNA POLYMERASE THETA, PUTATIVE (AFU_ORTHOLOGUE AFUA_1G05260)-RELATED"/>
    <property type="match status" value="1"/>
</dbReference>
<dbReference type="CDD" id="cd18795">
    <property type="entry name" value="SF2_C_Ski2"/>
    <property type="match status" value="1"/>
</dbReference>
<evidence type="ECO:0000313" key="10">
    <source>
        <dbReference type="Proteomes" id="UP000826656"/>
    </source>
</evidence>
<dbReference type="EMBL" id="JAIVGD010000019">
    <property type="protein sequence ID" value="KAH0749699.1"/>
    <property type="molecule type" value="Genomic_DNA"/>
</dbReference>
<dbReference type="Pfam" id="PF23445">
    <property type="entry name" value="WHD_SNRNP200"/>
    <property type="match status" value="1"/>
</dbReference>
<dbReference type="Pfam" id="PF00271">
    <property type="entry name" value="Helicase_C"/>
    <property type="match status" value="1"/>
</dbReference>
<dbReference type="PROSITE" id="PS51194">
    <property type="entry name" value="HELICASE_CTER"/>
    <property type="match status" value="1"/>
</dbReference>
<evidence type="ECO:0000259" key="7">
    <source>
        <dbReference type="PROSITE" id="PS51192"/>
    </source>
</evidence>